<dbReference type="SMART" id="SM00005">
    <property type="entry name" value="DEATH"/>
    <property type="match status" value="1"/>
</dbReference>
<evidence type="ECO:0000256" key="5">
    <source>
        <dbReference type="ARBA" id="ARBA00022729"/>
    </source>
</evidence>
<evidence type="ECO:0000256" key="2">
    <source>
        <dbReference type="ARBA" id="ARBA00022475"/>
    </source>
</evidence>
<comment type="caution">
    <text evidence="17">The sequence shown here is derived from an EMBL/GenBank/DDBJ whole genome shotgun (WGS) entry which is preliminary data.</text>
</comment>
<feature type="repeat" description="TNFR-Cys" evidence="11">
    <location>
        <begin position="99"/>
        <end position="139"/>
    </location>
</feature>
<dbReference type="InterPro" id="IPR052302">
    <property type="entry name" value="Neurotrophin_rcpt-DD"/>
</dbReference>
<feature type="domain" description="TNFR-Cys" evidence="16">
    <location>
        <begin position="99"/>
        <end position="139"/>
    </location>
</feature>
<feature type="disulfide bond" evidence="11">
    <location>
        <begin position="77"/>
        <end position="90"/>
    </location>
</feature>
<evidence type="ECO:0000256" key="13">
    <source>
        <dbReference type="SAM" id="MobiDB-lite"/>
    </source>
</evidence>
<dbReference type="Proteomes" id="UP000288216">
    <property type="component" value="Unassembled WGS sequence"/>
</dbReference>
<evidence type="ECO:0000256" key="3">
    <source>
        <dbReference type="ARBA" id="ARBA00022692"/>
    </source>
</evidence>
<comment type="subcellular location">
    <subcellularLocation>
        <location evidence="1">Cell membrane</location>
        <topology evidence="1">Single-pass membrane protein</topology>
    </subcellularLocation>
</comment>
<evidence type="ECO:0000256" key="10">
    <source>
        <dbReference type="ARBA" id="ARBA00023180"/>
    </source>
</evidence>
<evidence type="ECO:0000256" key="12">
    <source>
        <dbReference type="SAM" id="Coils"/>
    </source>
</evidence>
<gene>
    <name evidence="17" type="ORF">scyTo_0006524</name>
</gene>
<dbReference type="CDD" id="cd08311">
    <property type="entry name" value="Death_p75NR"/>
    <property type="match status" value="1"/>
</dbReference>
<dbReference type="PANTHER" id="PTHR46605:SF3">
    <property type="entry name" value="TUMOR NECROSIS FACTOR RECEPTOR SUPERFAMILY MEMBER 16"/>
    <property type="match status" value="1"/>
</dbReference>
<dbReference type="InterPro" id="IPR022325">
    <property type="entry name" value="TNFR_16"/>
</dbReference>
<evidence type="ECO:0000256" key="1">
    <source>
        <dbReference type="ARBA" id="ARBA00004162"/>
    </source>
</evidence>
<feature type="disulfide bond" evidence="11">
    <location>
        <begin position="160"/>
        <end position="173"/>
    </location>
</feature>
<evidence type="ECO:0000256" key="6">
    <source>
        <dbReference type="ARBA" id="ARBA00022737"/>
    </source>
</evidence>
<keyword evidence="2" id="KW-1003">Cell membrane</keyword>
<dbReference type="SMART" id="SM00208">
    <property type="entry name" value="TNFR"/>
    <property type="match status" value="4"/>
</dbReference>
<keyword evidence="18" id="KW-1185">Reference proteome</keyword>
<dbReference type="InterPro" id="IPR000488">
    <property type="entry name" value="Death_dom"/>
</dbReference>
<dbReference type="Gene3D" id="1.10.533.10">
    <property type="entry name" value="Death Domain, Fas"/>
    <property type="match status" value="1"/>
</dbReference>
<dbReference type="CDD" id="cd13416">
    <property type="entry name" value="TNFRSF16"/>
    <property type="match status" value="1"/>
</dbReference>
<dbReference type="PROSITE" id="PS50050">
    <property type="entry name" value="TNFR_NGFR_2"/>
    <property type="match status" value="4"/>
</dbReference>
<dbReference type="PRINTS" id="PR01966">
    <property type="entry name" value="TNFACTORR16"/>
</dbReference>
<dbReference type="GO" id="GO:0048406">
    <property type="term" value="F:nerve growth factor binding"/>
    <property type="evidence" value="ECO:0007669"/>
    <property type="project" value="TreeGrafter"/>
</dbReference>
<dbReference type="GO" id="GO:0007266">
    <property type="term" value="P:Rho protein signal transduction"/>
    <property type="evidence" value="ECO:0007669"/>
    <property type="project" value="TreeGrafter"/>
</dbReference>
<evidence type="ECO:0008006" key="19">
    <source>
        <dbReference type="Google" id="ProtNLM"/>
    </source>
</evidence>
<feature type="domain" description="TNFR-Cys" evidence="16">
    <location>
        <begin position="57"/>
        <end position="98"/>
    </location>
</feature>
<dbReference type="EMBL" id="BFAA01002212">
    <property type="protein sequence ID" value="GCB72900.1"/>
    <property type="molecule type" value="Genomic_DNA"/>
</dbReference>
<feature type="region of interest" description="Disordered" evidence="13">
    <location>
        <begin position="257"/>
        <end position="282"/>
    </location>
</feature>
<dbReference type="InterPro" id="IPR041448">
    <property type="entry name" value="TNFR16_TM"/>
</dbReference>
<keyword evidence="3 14" id="KW-0812">Transmembrane</keyword>
<feature type="coiled-coil region" evidence="12">
    <location>
        <begin position="282"/>
        <end position="311"/>
    </location>
</feature>
<dbReference type="STRING" id="75743.A0A401PID4"/>
<feature type="repeat" description="TNFR-Cys" evidence="11">
    <location>
        <begin position="141"/>
        <end position="181"/>
    </location>
</feature>
<feature type="disulfide bond" evidence="11">
    <location>
        <begin position="118"/>
        <end position="131"/>
    </location>
</feature>
<evidence type="ECO:0000259" key="15">
    <source>
        <dbReference type="PROSITE" id="PS50017"/>
    </source>
</evidence>
<evidence type="ECO:0000313" key="17">
    <source>
        <dbReference type="EMBL" id="GCB72900.1"/>
    </source>
</evidence>
<feature type="disulfide bond" evidence="11">
    <location>
        <begin position="100"/>
        <end position="115"/>
    </location>
</feature>
<keyword evidence="9 11" id="KW-1015">Disulfide bond</keyword>
<dbReference type="Gene3D" id="6.10.250.1780">
    <property type="match status" value="1"/>
</dbReference>
<dbReference type="GO" id="GO:0009986">
    <property type="term" value="C:cell surface"/>
    <property type="evidence" value="ECO:0007669"/>
    <property type="project" value="TreeGrafter"/>
</dbReference>
<feature type="compositionally biased region" description="Polar residues" evidence="13">
    <location>
        <begin position="257"/>
        <end position="270"/>
    </location>
</feature>
<evidence type="ECO:0000259" key="16">
    <source>
        <dbReference type="PROSITE" id="PS50050"/>
    </source>
</evidence>
<dbReference type="OrthoDB" id="10048028at2759"/>
<feature type="repeat" description="TNFR-Cys" evidence="11">
    <location>
        <begin position="57"/>
        <end position="98"/>
    </location>
</feature>
<accession>A0A401PID4</accession>
<comment type="caution">
    <text evidence="11">Lacks conserved residue(s) required for the propagation of feature annotation.</text>
</comment>
<dbReference type="AlphaFoldDB" id="A0A401PID4"/>
<feature type="domain" description="TNFR-Cys" evidence="16">
    <location>
        <begin position="22"/>
        <end position="55"/>
    </location>
</feature>
<evidence type="ECO:0000256" key="11">
    <source>
        <dbReference type="PROSITE-ProRule" id="PRU00206"/>
    </source>
</evidence>
<proteinExistence type="predicted"/>
<feature type="domain" description="TNFR-Cys" evidence="16">
    <location>
        <begin position="141"/>
        <end position="181"/>
    </location>
</feature>
<protein>
    <recommendedName>
        <fullName evidence="19">Nerve growth factor receptor</fullName>
    </recommendedName>
</protein>
<dbReference type="GO" id="GO:0005886">
    <property type="term" value="C:plasma membrane"/>
    <property type="evidence" value="ECO:0007669"/>
    <property type="project" value="UniProtKB-SubCell"/>
</dbReference>
<dbReference type="InterPro" id="IPR034046">
    <property type="entry name" value="TNFRSF16_N"/>
</dbReference>
<dbReference type="PROSITE" id="PS50017">
    <property type="entry name" value="DEATH_DOMAIN"/>
    <property type="match status" value="1"/>
</dbReference>
<dbReference type="InterPro" id="IPR001368">
    <property type="entry name" value="TNFR/NGFR_Cys_rich_reg"/>
</dbReference>
<evidence type="ECO:0000256" key="4">
    <source>
        <dbReference type="ARBA" id="ARBA00022703"/>
    </source>
</evidence>
<dbReference type="GO" id="GO:0005035">
    <property type="term" value="F:death receptor activity"/>
    <property type="evidence" value="ECO:0007669"/>
    <property type="project" value="TreeGrafter"/>
</dbReference>
<keyword evidence="10" id="KW-0325">Glycoprotein</keyword>
<feature type="disulfide bond" evidence="11">
    <location>
        <begin position="142"/>
        <end position="157"/>
    </location>
</feature>
<dbReference type="OMA" id="TMDEEPC"/>
<evidence type="ECO:0000313" key="18">
    <source>
        <dbReference type="Proteomes" id="UP000288216"/>
    </source>
</evidence>
<sequence>NELCAMVLQQYSKVSLNNAAKTCKSGQYTHDGKCCSICLSGEGVKTPCGAEDTQCEQCMDSISYSDVESHIEPCKSCTICSGTRTIAIPCMDNFDTVCTCMDGYYEDPDYAGGECFECDLCHEGYGILERCTYNQNTICEICPSETYSNQKSSADPCLPCMVCEENEVLISECTPIEDAVCTPYPPRFPRMNTATPPKIVPTTEIMTTTAVPSSPQFIGQDNNNSIIPVYCSILAAVVVGLVAYVAFKRWNSCKQNKQGANNRTVNQTPSPEGEKLHNDSGISVDSQSLQEQQQKLQQQQQQQQNQAARAEPKLYTALPPHKQEEVEQLLNRNEEDAEWCNLAGLLGYNEEHIDTFKQEEYPVRALLSDWAAKDSATTDALCTALRKLKRDDIVETLSSEPTATSAV</sequence>
<name>A0A401PID4_SCYTO</name>
<dbReference type="GO" id="GO:0006915">
    <property type="term" value="P:apoptotic process"/>
    <property type="evidence" value="ECO:0007669"/>
    <property type="project" value="UniProtKB-KW"/>
</dbReference>
<dbReference type="Pfam" id="PF18422">
    <property type="entry name" value="TNFR_16_TM"/>
    <property type="match status" value="1"/>
</dbReference>
<feature type="disulfide bond" evidence="11">
    <location>
        <begin position="80"/>
        <end position="98"/>
    </location>
</feature>
<dbReference type="SUPFAM" id="SSF47986">
    <property type="entry name" value="DEATH domain"/>
    <property type="match status" value="1"/>
</dbReference>
<feature type="repeat" description="TNFR-Cys" evidence="11">
    <location>
        <begin position="22"/>
        <end position="55"/>
    </location>
</feature>
<dbReference type="Pfam" id="PF00020">
    <property type="entry name" value="TNFR_c6"/>
    <property type="match status" value="3"/>
</dbReference>
<keyword evidence="12" id="KW-0175">Coiled coil</keyword>
<evidence type="ECO:0000256" key="9">
    <source>
        <dbReference type="ARBA" id="ARBA00023157"/>
    </source>
</evidence>
<dbReference type="PROSITE" id="PS00652">
    <property type="entry name" value="TNFR_NGFR_1"/>
    <property type="match status" value="2"/>
</dbReference>
<evidence type="ECO:0000256" key="7">
    <source>
        <dbReference type="ARBA" id="ARBA00022989"/>
    </source>
</evidence>
<dbReference type="Gene3D" id="2.10.50.10">
    <property type="entry name" value="Tumor Necrosis Factor Receptor, subunit A, domain 2"/>
    <property type="match status" value="3"/>
</dbReference>
<keyword evidence="5" id="KW-0732">Signal</keyword>
<feature type="domain" description="Death" evidence="15">
    <location>
        <begin position="337"/>
        <end position="401"/>
    </location>
</feature>
<feature type="disulfide bond" evidence="11">
    <location>
        <begin position="163"/>
        <end position="181"/>
    </location>
</feature>
<dbReference type="Pfam" id="PF00531">
    <property type="entry name" value="Death"/>
    <property type="match status" value="1"/>
</dbReference>
<feature type="transmembrane region" description="Helical" evidence="14">
    <location>
        <begin position="227"/>
        <end position="247"/>
    </location>
</feature>
<dbReference type="SUPFAM" id="SSF57586">
    <property type="entry name" value="TNF receptor-like"/>
    <property type="match status" value="2"/>
</dbReference>
<reference evidence="17 18" key="1">
    <citation type="journal article" date="2018" name="Nat. Ecol. Evol.">
        <title>Shark genomes provide insights into elasmobranch evolution and the origin of vertebrates.</title>
        <authorList>
            <person name="Hara Y"/>
            <person name="Yamaguchi K"/>
            <person name="Onimaru K"/>
            <person name="Kadota M"/>
            <person name="Koyanagi M"/>
            <person name="Keeley SD"/>
            <person name="Tatsumi K"/>
            <person name="Tanaka K"/>
            <person name="Motone F"/>
            <person name="Kageyama Y"/>
            <person name="Nozu R"/>
            <person name="Adachi N"/>
            <person name="Nishimura O"/>
            <person name="Nakagawa R"/>
            <person name="Tanegashima C"/>
            <person name="Kiyatake I"/>
            <person name="Matsumoto R"/>
            <person name="Murakumo K"/>
            <person name="Nishida K"/>
            <person name="Terakita A"/>
            <person name="Kuratani S"/>
            <person name="Sato K"/>
            <person name="Hyodo S Kuraku.S."/>
        </authorList>
    </citation>
    <scope>NUCLEOTIDE SEQUENCE [LARGE SCALE GENOMIC DNA]</scope>
</reference>
<feature type="non-terminal residue" evidence="17">
    <location>
        <position position="1"/>
    </location>
</feature>
<organism evidence="17 18">
    <name type="scientific">Scyliorhinus torazame</name>
    <name type="common">Cloudy catshark</name>
    <name type="synonym">Catulus torazame</name>
    <dbReference type="NCBI Taxonomy" id="75743"/>
    <lineage>
        <taxon>Eukaryota</taxon>
        <taxon>Metazoa</taxon>
        <taxon>Chordata</taxon>
        <taxon>Craniata</taxon>
        <taxon>Vertebrata</taxon>
        <taxon>Chondrichthyes</taxon>
        <taxon>Elasmobranchii</taxon>
        <taxon>Galeomorphii</taxon>
        <taxon>Galeoidea</taxon>
        <taxon>Carcharhiniformes</taxon>
        <taxon>Scyliorhinidae</taxon>
        <taxon>Scyliorhinus</taxon>
    </lineage>
</organism>
<feature type="disulfide bond" evidence="11">
    <location>
        <begin position="35"/>
        <end position="48"/>
    </location>
</feature>
<evidence type="ECO:0000256" key="14">
    <source>
        <dbReference type="SAM" id="Phobius"/>
    </source>
</evidence>
<keyword evidence="4" id="KW-0053">Apoptosis</keyword>
<keyword evidence="8 14" id="KW-0472">Membrane</keyword>
<keyword evidence="6" id="KW-0677">Repeat</keyword>
<feature type="disulfide bond" evidence="11">
    <location>
        <begin position="121"/>
        <end position="139"/>
    </location>
</feature>
<evidence type="ECO:0000256" key="8">
    <source>
        <dbReference type="ARBA" id="ARBA00023136"/>
    </source>
</evidence>
<keyword evidence="7 14" id="KW-1133">Transmembrane helix</keyword>
<dbReference type="InterPro" id="IPR011029">
    <property type="entry name" value="DEATH-like_dom_sf"/>
</dbReference>
<dbReference type="PANTHER" id="PTHR46605">
    <property type="entry name" value="TUMOR NECROSIS FACTOR RECEPTOR"/>
    <property type="match status" value="1"/>
</dbReference>
<dbReference type="GO" id="GO:0015026">
    <property type="term" value="F:coreceptor activity"/>
    <property type="evidence" value="ECO:0007669"/>
    <property type="project" value="TreeGrafter"/>
</dbReference>